<dbReference type="EMBL" id="JFYO01000005">
    <property type="protein sequence ID" value="EZP27628.1"/>
    <property type="molecule type" value="Genomic_DNA"/>
</dbReference>
<dbReference type="Pfam" id="PF00004">
    <property type="entry name" value="AAA"/>
    <property type="match status" value="1"/>
</dbReference>
<dbReference type="InterPro" id="IPR052381">
    <property type="entry name" value="AAA_domain_protein"/>
</dbReference>
<dbReference type="GO" id="GO:0005524">
    <property type="term" value="F:ATP binding"/>
    <property type="evidence" value="ECO:0007669"/>
    <property type="project" value="UniProtKB-KW"/>
</dbReference>
<feature type="domain" description="AAA+ ATPase" evidence="6">
    <location>
        <begin position="278"/>
        <end position="413"/>
    </location>
</feature>
<dbReference type="Proteomes" id="UP000024001">
    <property type="component" value="Unassembled WGS sequence"/>
</dbReference>
<keyword evidence="7" id="KW-0482">Metalloprotease</keyword>
<proteinExistence type="inferred from homology"/>
<dbReference type="RefSeq" id="WP_235186090.1">
    <property type="nucleotide sequence ID" value="NZ_JFYO01000005.1"/>
</dbReference>
<dbReference type="SUPFAM" id="SSF52540">
    <property type="entry name" value="P-loop containing nucleoside triphosphate hydrolases"/>
    <property type="match status" value="2"/>
</dbReference>
<keyword evidence="1" id="KW-0547">Nucleotide-binding</keyword>
<dbReference type="eggNOG" id="COG0464">
    <property type="taxonomic scope" value="Bacteria"/>
</dbReference>
<dbReference type="InterPro" id="IPR027417">
    <property type="entry name" value="P-loop_NTPase"/>
</dbReference>
<comment type="similarity">
    <text evidence="3">Belongs to the AAA ATPase family. Highly divergent.</text>
</comment>
<dbReference type="GO" id="GO:0008237">
    <property type="term" value="F:metallopeptidase activity"/>
    <property type="evidence" value="ECO:0007669"/>
    <property type="project" value="UniProtKB-KW"/>
</dbReference>
<evidence type="ECO:0000256" key="4">
    <source>
        <dbReference type="ARBA" id="ARBA00040480"/>
    </source>
</evidence>
<dbReference type="SMART" id="SM00382">
    <property type="entry name" value="AAA"/>
    <property type="match status" value="1"/>
</dbReference>
<comment type="caution">
    <text evidence="7">The sequence shown here is derived from an EMBL/GenBank/DDBJ whole genome shotgun (WGS) entry which is preliminary data.</text>
</comment>
<dbReference type="GO" id="GO:0006508">
    <property type="term" value="P:proteolysis"/>
    <property type="evidence" value="ECO:0007669"/>
    <property type="project" value="UniProtKB-KW"/>
</dbReference>
<organism evidence="7 8">
    <name type="scientific">Microbacterium oleivorans</name>
    <dbReference type="NCBI Taxonomy" id="273677"/>
    <lineage>
        <taxon>Bacteria</taxon>
        <taxon>Bacillati</taxon>
        <taxon>Actinomycetota</taxon>
        <taxon>Actinomycetes</taxon>
        <taxon>Micrococcales</taxon>
        <taxon>Microbacteriaceae</taxon>
        <taxon>Microbacterium</taxon>
    </lineage>
</organism>
<dbReference type="GO" id="GO:0016887">
    <property type="term" value="F:ATP hydrolysis activity"/>
    <property type="evidence" value="ECO:0007669"/>
    <property type="project" value="InterPro"/>
</dbReference>
<dbReference type="PATRIC" id="fig|273677.3.peg.1600"/>
<keyword evidence="7" id="KW-0645">Protease</keyword>
<evidence type="ECO:0000313" key="8">
    <source>
        <dbReference type="Proteomes" id="UP000024001"/>
    </source>
</evidence>
<keyword evidence="2" id="KW-0067">ATP-binding</keyword>
<evidence type="ECO:0000256" key="1">
    <source>
        <dbReference type="ARBA" id="ARBA00022741"/>
    </source>
</evidence>
<evidence type="ECO:0000256" key="5">
    <source>
        <dbReference type="SAM" id="MobiDB-lite"/>
    </source>
</evidence>
<keyword evidence="8" id="KW-1185">Reference proteome</keyword>
<evidence type="ECO:0000256" key="2">
    <source>
        <dbReference type="ARBA" id="ARBA00022840"/>
    </source>
</evidence>
<evidence type="ECO:0000259" key="6">
    <source>
        <dbReference type="SMART" id="SM00382"/>
    </source>
</evidence>
<sequence length="548" mass="58811">MTTSRKGTDVTFDATLDAAFKARLPLLYLETAEEVRAVAAITDAAHAQRNRRAVWSWTSALGLIDPDGKSISNTTNPARALQHAAGVTDPSVFIFCDLHAYFGGEHRPGDPAIVRTVRETALEFRHGDVSRTLVVTAPVRVIPPELDELTHLFDFPLPTAAEIRDLLDMMIENNAGDIRVVADDADRESLVQAALGLTMAEAENAFAQAMVNDGKLTGDDIRVVLHEKRQVVRKSGVLEFVTGDLDLDDVGGLNNLKRWLARRNGSWLPSAHEYGLPSPKGVLITGVPGCGKSMTAKATAASWGLPLLRLDIGRIFSGLVGSSEQNLRTAIATAEAVAPCILWVDEIEKGFSNTTGQGDSGTTARVFGTFLTWMQEKKHPVFVVATANNIDALPPEFMRKGRFDEIFFVDLPTTVEREVIWSLQLAAHATPANGLDAIANDVAAVAALVAASENHSGAEIEQAVVAALYEGFSGRQTITADVVNRVVATMIPLAVTQAEEVQRIRAWAAQRAVGATGAEDLDAHDVAANGTETHGALSSRRGGRTVDY</sequence>
<dbReference type="InterPro" id="IPR003959">
    <property type="entry name" value="ATPase_AAA_core"/>
</dbReference>
<keyword evidence="7" id="KW-0378">Hydrolase</keyword>
<dbReference type="Gene3D" id="3.40.50.300">
    <property type="entry name" value="P-loop containing nucleotide triphosphate hydrolases"/>
    <property type="match status" value="1"/>
</dbReference>
<dbReference type="PANTHER" id="PTHR42960:SF1">
    <property type="entry name" value="YCF46 PROTEIN"/>
    <property type="match status" value="1"/>
</dbReference>
<protein>
    <recommendedName>
        <fullName evidence="4">Uncharacterized AAA domain-containing protein ycf46</fullName>
    </recommendedName>
</protein>
<dbReference type="InterPro" id="IPR003593">
    <property type="entry name" value="AAA+_ATPase"/>
</dbReference>
<accession>A0A031FSR3</accession>
<feature type="region of interest" description="Disordered" evidence="5">
    <location>
        <begin position="528"/>
        <end position="548"/>
    </location>
</feature>
<reference evidence="7 8" key="1">
    <citation type="submission" date="2014-03" db="EMBL/GenBank/DDBJ databases">
        <title>Draft Genome Sequences of 13 Willow Endophytes.</title>
        <authorList>
            <person name="Gan H.Y."/>
            <person name="Gan H.M."/>
            <person name="Savka M.A."/>
            <person name="Hudson A.O."/>
        </authorList>
    </citation>
    <scope>NUCLEOTIDE SEQUENCE [LARGE SCALE GENOMIC DNA]</scope>
    <source>
        <strain evidence="7 8">RIT293</strain>
    </source>
</reference>
<evidence type="ECO:0000256" key="3">
    <source>
        <dbReference type="ARBA" id="ARBA00038088"/>
    </source>
</evidence>
<name>A0A031FSR3_9MICO</name>
<evidence type="ECO:0000313" key="7">
    <source>
        <dbReference type="EMBL" id="EZP27628.1"/>
    </source>
</evidence>
<gene>
    <name evidence="7" type="primary">ftsH_2</name>
    <name evidence="7" type="ORF">BW34_01617</name>
</gene>
<dbReference type="CDD" id="cd19507">
    <property type="entry name" value="RecA-like_Ycf46-like"/>
    <property type="match status" value="1"/>
</dbReference>
<dbReference type="AlphaFoldDB" id="A0A031FSR3"/>
<dbReference type="PANTHER" id="PTHR42960">
    <property type="entry name" value="YCF46 PROTEIN"/>
    <property type="match status" value="1"/>
</dbReference>